<comment type="caution">
    <text evidence="1">The sequence shown here is derived from an EMBL/GenBank/DDBJ whole genome shotgun (WGS) entry which is preliminary data.</text>
</comment>
<name>A0AAD5MYA9_PARTN</name>
<evidence type="ECO:0000313" key="1">
    <source>
        <dbReference type="EMBL" id="KAJ1357217.1"/>
    </source>
</evidence>
<proteinExistence type="predicted"/>
<dbReference type="Proteomes" id="UP001196413">
    <property type="component" value="Unassembled WGS sequence"/>
</dbReference>
<gene>
    <name evidence="1" type="ORF">KIN20_015315</name>
</gene>
<evidence type="ECO:0000313" key="2">
    <source>
        <dbReference type="Proteomes" id="UP001196413"/>
    </source>
</evidence>
<keyword evidence="2" id="KW-1185">Reference proteome</keyword>
<reference evidence="1" key="1">
    <citation type="submission" date="2021-06" db="EMBL/GenBank/DDBJ databases">
        <title>Parelaphostrongylus tenuis whole genome reference sequence.</title>
        <authorList>
            <person name="Garwood T.J."/>
            <person name="Larsen P.A."/>
            <person name="Fountain-Jones N.M."/>
            <person name="Garbe J.R."/>
            <person name="Macchietto M.G."/>
            <person name="Kania S.A."/>
            <person name="Gerhold R.W."/>
            <person name="Richards J.E."/>
            <person name="Wolf T.M."/>
        </authorList>
    </citation>
    <scope>NUCLEOTIDE SEQUENCE</scope>
    <source>
        <strain evidence="1">MNPRO001-30</strain>
        <tissue evidence="1">Meninges</tissue>
    </source>
</reference>
<sequence length="83" mass="9538">MYSKSRWLHGDVSGAREILAKARSDLEKARIRNPRIEELWLESVRLEIRSGFRELASERLARALQECEGSGKYITVFSALRSS</sequence>
<dbReference type="AlphaFoldDB" id="A0AAD5MYA9"/>
<accession>A0AAD5MYA9</accession>
<organism evidence="1 2">
    <name type="scientific">Parelaphostrongylus tenuis</name>
    <name type="common">Meningeal worm</name>
    <dbReference type="NCBI Taxonomy" id="148309"/>
    <lineage>
        <taxon>Eukaryota</taxon>
        <taxon>Metazoa</taxon>
        <taxon>Ecdysozoa</taxon>
        <taxon>Nematoda</taxon>
        <taxon>Chromadorea</taxon>
        <taxon>Rhabditida</taxon>
        <taxon>Rhabditina</taxon>
        <taxon>Rhabditomorpha</taxon>
        <taxon>Strongyloidea</taxon>
        <taxon>Metastrongylidae</taxon>
        <taxon>Parelaphostrongylus</taxon>
    </lineage>
</organism>
<protein>
    <submittedName>
        <fullName evidence="1">Uncharacterized protein</fullName>
    </submittedName>
</protein>
<dbReference type="EMBL" id="JAHQIW010003071">
    <property type="protein sequence ID" value="KAJ1357217.1"/>
    <property type="molecule type" value="Genomic_DNA"/>
</dbReference>